<proteinExistence type="predicted"/>
<accession>A0A3B1CYR6</accession>
<evidence type="ECO:0000313" key="1">
    <source>
        <dbReference type="EMBL" id="VAX34959.1"/>
    </source>
</evidence>
<sequence length="59" mass="6878">MKSALIQKKYDDLVEACRSMTPEERLVAFSNHSQLMDQLRYSGKKHSTKKSVIQKNYES</sequence>
<dbReference type="EMBL" id="UOGJ01000020">
    <property type="protein sequence ID" value="VAX34959.1"/>
    <property type="molecule type" value="Genomic_DNA"/>
</dbReference>
<dbReference type="AlphaFoldDB" id="A0A3B1CYR6"/>
<protein>
    <submittedName>
        <fullName evidence="1">Uncharacterized protein</fullName>
    </submittedName>
</protein>
<gene>
    <name evidence="1" type="ORF">MNBD_UNCLBAC01-700</name>
</gene>
<reference evidence="1" key="1">
    <citation type="submission" date="2018-06" db="EMBL/GenBank/DDBJ databases">
        <authorList>
            <person name="Zhirakovskaya E."/>
        </authorList>
    </citation>
    <scope>NUCLEOTIDE SEQUENCE</scope>
</reference>
<name>A0A3B1CYR6_9ZZZZ</name>
<organism evidence="1">
    <name type="scientific">hydrothermal vent metagenome</name>
    <dbReference type="NCBI Taxonomy" id="652676"/>
    <lineage>
        <taxon>unclassified sequences</taxon>
        <taxon>metagenomes</taxon>
        <taxon>ecological metagenomes</taxon>
    </lineage>
</organism>